<feature type="domain" description="Alpha-L-rhamnosidase C-terminal" evidence="7">
    <location>
        <begin position="778"/>
        <end position="844"/>
    </location>
</feature>
<dbReference type="Pfam" id="PF17390">
    <property type="entry name" value="Bac_rhamnosid_C"/>
    <property type="match status" value="1"/>
</dbReference>
<dbReference type="RefSeq" id="WP_052018667.1">
    <property type="nucleotide sequence ID" value="NZ_JFHN01000023.1"/>
</dbReference>
<proteinExistence type="predicted"/>
<keyword evidence="9" id="KW-1185">Reference proteome</keyword>
<dbReference type="PIRSF" id="PIRSF010631">
    <property type="entry name" value="A-rhamnsds"/>
    <property type="match status" value="1"/>
</dbReference>
<name>A0A014MF84_9GAMM</name>
<dbReference type="EMBL" id="JFHN01000023">
    <property type="protein sequence ID" value="EXU76724.1"/>
    <property type="molecule type" value="Genomic_DNA"/>
</dbReference>
<keyword evidence="3" id="KW-0378">Hydrolase</keyword>
<accession>A0A014MF84</accession>
<dbReference type="InterPro" id="IPR012341">
    <property type="entry name" value="6hp_glycosidase-like_sf"/>
</dbReference>
<dbReference type="AlphaFoldDB" id="A0A014MF84"/>
<evidence type="ECO:0000259" key="6">
    <source>
        <dbReference type="Pfam" id="PF17389"/>
    </source>
</evidence>
<dbReference type="InterPro" id="IPR016007">
    <property type="entry name" value="Alpha_rhamnosid"/>
</dbReference>
<dbReference type="GO" id="GO:0005975">
    <property type="term" value="P:carbohydrate metabolic process"/>
    <property type="evidence" value="ECO:0007669"/>
    <property type="project" value="InterPro"/>
</dbReference>
<feature type="domain" description="Alpha-L-rhamnosidase concanavalin-like" evidence="4">
    <location>
        <begin position="324"/>
        <end position="417"/>
    </location>
</feature>
<dbReference type="PANTHER" id="PTHR33307">
    <property type="entry name" value="ALPHA-RHAMNOSIDASE (EUROFUNG)"/>
    <property type="match status" value="1"/>
</dbReference>
<dbReference type="OrthoDB" id="9761045at2"/>
<dbReference type="Gene3D" id="2.60.420.10">
    <property type="entry name" value="Maltose phosphorylase, domain 3"/>
    <property type="match status" value="1"/>
</dbReference>
<dbReference type="InterPro" id="IPR013783">
    <property type="entry name" value="Ig-like_fold"/>
</dbReference>
<dbReference type="Pfam" id="PF05592">
    <property type="entry name" value="Bac_rhamnosid"/>
    <property type="match status" value="1"/>
</dbReference>
<dbReference type="InterPro" id="IPR013737">
    <property type="entry name" value="Bac_rhamnosid_N"/>
</dbReference>
<dbReference type="Pfam" id="PF17389">
    <property type="entry name" value="Bac_rhamnosid6H"/>
    <property type="match status" value="1"/>
</dbReference>
<dbReference type="STRING" id="69222.BG55_03580"/>
<evidence type="ECO:0000256" key="3">
    <source>
        <dbReference type="ARBA" id="ARBA00022801"/>
    </source>
</evidence>
<gene>
    <name evidence="8" type="ORF">BG55_03580</name>
</gene>
<dbReference type="Gene3D" id="2.60.40.10">
    <property type="entry name" value="Immunoglobulins"/>
    <property type="match status" value="1"/>
</dbReference>
<dbReference type="InterPro" id="IPR008902">
    <property type="entry name" value="Rhamnosid_concanavalin"/>
</dbReference>
<evidence type="ECO:0000259" key="4">
    <source>
        <dbReference type="Pfam" id="PF05592"/>
    </source>
</evidence>
<sequence>MLPAQLTAPVFEHHTRFLGIDEPCPRLSWRVLTEEALVLSSYEVMISRDGNTEIHGPIPWRDPVLLPWPGRPLAPREAATVAVRVRDENGRYSDWSAGCYVERGLSPADWQALPVGAGWHEQPGTDRHPPIIRHRFVLEKAVAKARLYLSAHGLCETLLNGQRTDHYALFPGWTSYHHRLRYLTLDVTSLLVSGENVISALMGDGWYRGRIGCRGGVRDAWGKDLSLIAQLEITFTDGSTSRIVSDGSWRSDRGPVLFSGIYEGEIYDARLEQQGWTLAGFDDSHWFPVSIGHRNYQTLQAPDGPLVVCTQQIKPVQSWISDGGKQIFDFGQNLVGRVRLKACGRRGDNIKLRHAEVIQDRALYTRTLRTAIAADSYIFADEAMIEWEPRFTFHGFRYLEIEASQQVYDSLDVIACVYHTDLPRTGWFSCSDDRLDRLNENIIWSMRGNFLDIPTDCPQRDERLGWTGDIQVFMPTAEFLYDCSGMMRGWLKDLVCDQHPCGMVPWYIPDIPDYEPWTWNSKQAAAAWGDAAVLTPWDLYWSTADEQMLAAQYQSACAWVELQRTRAGASLIWDKGLQFGDWLDPSAPPEDPSAAMTDKGLVATAYFAWSAYHLSRISAVLNRPEDTQRWQRLFSDIRQAFVQRYVSDTGRVARESQTAYALIICFELFVCDSQRDMAGQRLSELVRQADYHIATGFVGTPLILNALCLTGHADTAFRQLTEESCPSWLYPVKLGATTIWERWYSLLADGKVNSGQMTSFNHYALGAVGNWLYQYLAGLMPTAAGYKQVRFQPHFFSAIDWAKARYLSVHGEISVNWKRVGEGIEIHLQLPFGTSGELVIEDSTLPLSGPGDYHFLWQPADGVTGIASVRAIREEK</sequence>
<dbReference type="Pfam" id="PF08531">
    <property type="entry name" value="Bac_rhamnosid_N"/>
    <property type="match status" value="1"/>
</dbReference>
<evidence type="ECO:0000259" key="5">
    <source>
        <dbReference type="Pfam" id="PF08531"/>
    </source>
</evidence>
<evidence type="ECO:0000313" key="8">
    <source>
        <dbReference type="EMBL" id="EXU76724.1"/>
    </source>
</evidence>
<dbReference type="SUPFAM" id="SSF48208">
    <property type="entry name" value="Six-hairpin glycosidases"/>
    <property type="match status" value="1"/>
</dbReference>
<organism evidence="8 9">
    <name type="scientific">Erwinia mallotivora</name>
    <dbReference type="NCBI Taxonomy" id="69222"/>
    <lineage>
        <taxon>Bacteria</taxon>
        <taxon>Pseudomonadati</taxon>
        <taxon>Pseudomonadota</taxon>
        <taxon>Gammaproteobacteria</taxon>
        <taxon>Enterobacterales</taxon>
        <taxon>Erwiniaceae</taxon>
        <taxon>Erwinia</taxon>
    </lineage>
</organism>
<comment type="catalytic activity">
    <reaction evidence="1">
        <text>Hydrolysis of terminal non-reducing alpha-L-rhamnose residues in alpha-L-rhamnosides.</text>
        <dbReference type="EC" id="3.2.1.40"/>
    </reaction>
</comment>
<dbReference type="Pfam" id="PF25788">
    <property type="entry name" value="Ig_Rha78A_N"/>
    <property type="match status" value="1"/>
</dbReference>
<dbReference type="Gene3D" id="2.60.120.260">
    <property type="entry name" value="Galactose-binding domain-like"/>
    <property type="match status" value="2"/>
</dbReference>
<reference evidence="8 9" key="1">
    <citation type="submission" date="2014-02" db="EMBL/GenBank/DDBJ databases">
        <title>Draft genome of Erwinia mallotivora strain BT-MARDI, a papaya dieback pathogen.</title>
        <authorList>
            <person name="Redzuan R."/>
            <person name="Abu Bakar N."/>
            <person name="Badrun R."/>
            <person name="Mohd Raih M.F."/>
            <person name="Rozano L."/>
            <person name="Mat Amin N."/>
        </authorList>
    </citation>
    <scope>NUCLEOTIDE SEQUENCE [LARGE SCALE GENOMIC DNA]</scope>
    <source>
        <strain evidence="8 9">BT-MARDI</strain>
    </source>
</reference>
<dbReference type="InterPro" id="IPR008928">
    <property type="entry name" value="6-hairpin_glycosidase_sf"/>
</dbReference>
<comment type="caution">
    <text evidence="8">The sequence shown here is derived from an EMBL/GenBank/DDBJ whole genome shotgun (WGS) entry which is preliminary data.</text>
</comment>
<dbReference type="Gene3D" id="1.50.10.10">
    <property type="match status" value="1"/>
</dbReference>
<dbReference type="InterPro" id="IPR035396">
    <property type="entry name" value="Bac_rhamnosid6H"/>
</dbReference>
<dbReference type="PANTHER" id="PTHR33307:SF6">
    <property type="entry name" value="ALPHA-RHAMNOSIDASE (EUROFUNG)-RELATED"/>
    <property type="match status" value="1"/>
</dbReference>
<dbReference type="EC" id="3.2.1.40" evidence="2"/>
<dbReference type="Proteomes" id="UP000019918">
    <property type="component" value="Unassembled WGS sequence"/>
</dbReference>
<evidence type="ECO:0000313" key="9">
    <source>
        <dbReference type="Proteomes" id="UP000019918"/>
    </source>
</evidence>
<feature type="domain" description="Alpha-L-rhamnosidase six-hairpin glycosidase" evidence="6">
    <location>
        <begin position="424"/>
        <end position="775"/>
    </location>
</feature>
<dbReference type="PATRIC" id="fig|69222.5.peg.757"/>
<dbReference type="GO" id="GO:0030596">
    <property type="term" value="F:alpha-L-rhamnosidase activity"/>
    <property type="evidence" value="ECO:0007669"/>
    <property type="project" value="UniProtKB-EC"/>
</dbReference>
<protein>
    <recommendedName>
        <fullName evidence="2">alpha-L-rhamnosidase</fullName>
        <ecNumber evidence="2">3.2.1.40</ecNumber>
    </recommendedName>
</protein>
<evidence type="ECO:0000259" key="7">
    <source>
        <dbReference type="Pfam" id="PF17390"/>
    </source>
</evidence>
<evidence type="ECO:0000256" key="2">
    <source>
        <dbReference type="ARBA" id="ARBA00012652"/>
    </source>
</evidence>
<evidence type="ECO:0000256" key="1">
    <source>
        <dbReference type="ARBA" id="ARBA00001445"/>
    </source>
</evidence>
<feature type="domain" description="Bacterial alpha-L-rhamnosidase N-terminal" evidence="5">
    <location>
        <begin position="140"/>
        <end position="307"/>
    </location>
</feature>
<dbReference type="InterPro" id="IPR035398">
    <property type="entry name" value="Bac_rhamnosid_C"/>
</dbReference>